<reference evidence="3" key="1">
    <citation type="journal article" date="2018" name="Nat. Plants">
        <title>Whole-genome landscape of Medicago truncatula symbiotic genes.</title>
        <authorList>
            <person name="Pecrix Y."/>
            <person name="Staton S.E."/>
            <person name="Sallet E."/>
            <person name="Lelandais-Briere C."/>
            <person name="Moreau S."/>
            <person name="Carrere S."/>
            <person name="Blein T."/>
            <person name="Jardinaud M.F."/>
            <person name="Latrasse D."/>
            <person name="Zouine M."/>
            <person name="Zahm M."/>
            <person name="Kreplak J."/>
            <person name="Mayjonade B."/>
            <person name="Satge C."/>
            <person name="Perez M."/>
            <person name="Cauet S."/>
            <person name="Marande W."/>
            <person name="Chantry-Darmon C."/>
            <person name="Lopez-Roques C."/>
            <person name="Bouchez O."/>
            <person name="Berard A."/>
            <person name="Debelle F."/>
            <person name="Munos S."/>
            <person name="Bendahmane A."/>
            <person name="Berges H."/>
            <person name="Niebel A."/>
            <person name="Buitink J."/>
            <person name="Frugier F."/>
            <person name="Benhamed M."/>
            <person name="Crespi M."/>
            <person name="Gouzy J."/>
            <person name="Gamas P."/>
        </authorList>
    </citation>
    <scope>NUCLEOTIDE SEQUENCE [LARGE SCALE GENOMIC DNA]</scope>
    <source>
        <strain evidence="3">cv. Jemalong A17</strain>
    </source>
</reference>
<evidence type="ECO:0000313" key="3">
    <source>
        <dbReference type="Proteomes" id="UP000265566"/>
    </source>
</evidence>
<comment type="caution">
    <text evidence="2">The sequence shown here is derived from an EMBL/GenBank/DDBJ whole genome shotgun (WGS) entry which is preliminary data.</text>
</comment>
<gene>
    <name evidence="2" type="ORF">MtrunA17_Chr5g0407401</name>
</gene>
<sequence>MHYVDQQCYVLCFREIETASHLLPSCPKTRTNMRAYIWWCWSGPYSFLLLRVRLFYGYTIYS</sequence>
<dbReference type="EMBL" id="PSQE01000005">
    <property type="protein sequence ID" value="RHN54487.1"/>
    <property type="molecule type" value="Genomic_DNA"/>
</dbReference>
<name>A0A396HUV8_MEDTR</name>
<accession>A0A396HUV8</accession>
<proteinExistence type="predicted"/>
<protein>
    <submittedName>
        <fullName evidence="2">Uncharacterized protein</fullName>
    </submittedName>
</protein>
<dbReference type="Gramene" id="rna29537">
    <property type="protein sequence ID" value="RHN54487.1"/>
    <property type="gene ID" value="gene29537"/>
</dbReference>
<evidence type="ECO:0000313" key="2">
    <source>
        <dbReference type="EMBL" id="RHN54487.1"/>
    </source>
</evidence>
<dbReference type="AlphaFoldDB" id="A0A396HUV8"/>
<evidence type="ECO:0000256" key="1">
    <source>
        <dbReference type="SAM" id="Phobius"/>
    </source>
</evidence>
<keyword evidence="1" id="KW-0472">Membrane</keyword>
<feature type="transmembrane region" description="Helical" evidence="1">
    <location>
        <begin position="36"/>
        <end position="56"/>
    </location>
</feature>
<keyword evidence="1" id="KW-1133">Transmembrane helix</keyword>
<dbReference type="Proteomes" id="UP000265566">
    <property type="component" value="Chromosome 5"/>
</dbReference>
<organism evidence="2 3">
    <name type="scientific">Medicago truncatula</name>
    <name type="common">Barrel medic</name>
    <name type="synonym">Medicago tribuloides</name>
    <dbReference type="NCBI Taxonomy" id="3880"/>
    <lineage>
        <taxon>Eukaryota</taxon>
        <taxon>Viridiplantae</taxon>
        <taxon>Streptophyta</taxon>
        <taxon>Embryophyta</taxon>
        <taxon>Tracheophyta</taxon>
        <taxon>Spermatophyta</taxon>
        <taxon>Magnoliopsida</taxon>
        <taxon>eudicotyledons</taxon>
        <taxon>Gunneridae</taxon>
        <taxon>Pentapetalae</taxon>
        <taxon>rosids</taxon>
        <taxon>fabids</taxon>
        <taxon>Fabales</taxon>
        <taxon>Fabaceae</taxon>
        <taxon>Papilionoideae</taxon>
        <taxon>50 kb inversion clade</taxon>
        <taxon>NPAAA clade</taxon>
        <taxon>Hologalegina</taxon>
        <taxon>IRL clade</taxon>
        <taxon>Trifolieae</taxon>
        <taxon>Medicago</taxon>
    </lineage>
</organism>
<keyword evidence="1" id="KW-0812">Transmembrane</keyword>